<dbReference type="PANTHER" id="PTHR43065">
    <property type="entry name" value="SENSOR HISTIDINE KINASE"/>
    <property type="match status" value="1"/>
</dbReference>
<dbReference type="InterPro" id="IPR005467">
    <property type="entry name" value="His_kinase_dom"/>
</dbReference>
<organism evidence="11 12">
    <name type="scientific">Paenibacillus lutrae</name>
    <dbReference type="NCBI Taxonomy" id="2078573"/>
    <lineage>
        <taxon>Bacteria</taxon>
        <taxon>Bacillati</taxon>
        <taxon>Bacillota</taxon>
        <taxon>Bacilli</taxon>
        <taxon>Bacillales</taxon>
        <taxon>Paenibacillaceae</taxon>
        <taxon>Paenibacillus</taxon>
    </lineage>
</organism>
<dbReference type="SUPFAM" id="SSF47384">
    <property type="entry name" value="Homodimeric domain of signal transducing histidine kinase"/>
    <property type="match status" value="1"/>
</dbReference>
<accession>A0A7X3FH77</accession>
<proteinExistence type="predicted"/>
<sequence>MLKSFHEVLTNVLLSGVPVLMSPYFEGIRGTASHGLDRKIMTIFSLFAAVLCAAYPFGSESGLYFSLFMVPVLTSFLYGGRLPGFFVSASVLLFLGLKYPQLLLYQSLYLFLCVAAIYGFLQLSKPQRRLYRIIYPVLLVGGLGFIMTVLKTGFYQIKELALPEGFYLFYASSILIQCVTMGLVVYLTEYIREAAVLRQEVHRAEKLNVLSELAASVAHEIRNPMTTARGFMQLLFQSEVSESKKKIYTGMVIEEMDKVQQIISSYLAFATPHADKTALWSMNDLMALLEQQLQVYASQQKVRLDTSVEPSLWLTVNADKLVQCLAQLARNGIESMPEGGCLRVRAYRAEKRVFISIEDEGIGMSPDEIKRLGSPFYSTKQKGTGLSVMVAYRIIECYNGKINVVSEPGKGTCMLIVFPSAAAQAACKSIRRH</sequence>
<dbReference type="Pfam" id="PF02518">
    <property type="entry name" value="HATPase_c"/>
    <property type="match status" value="1"/>
</dbReference>
<evidence type="ECO:0000259" key="10">
    <source>
        <dbReference type="PROSITE" id="PS50109"/>
    </source>
</evidence>
<dbReference type="PANTHER" id="PTHR43065:SF46">
    <property type="entry name" value="C4-DICARBOXYLATE TRANSPORT SENSOR PROTEIN DCTB"/>
    <property type="match status" value="1"/>
</dbReference>
<feature type="transmembrane region" description="Helical" evidence="9">
    <location>
        <begin position="102"/>
        <end position="121"/>
    </location>
</feature>
<dbReference type="InterPro" id="IPR036890">
    <property type="entry name" value="HATPase_C_sf"/>
</dbReference>
<dbReference type="CDD" id="cd00082">
    <property type="entry name" value="HisKA"/>
    <property type="match status" value="1"/>
</dbReference>
<keyword evidence="9" id="KW-0812">Transmembrane</keyword>
<dbReference type="InterPro" id="IPR036097">
    <property type="entry name" value="HisK_dim/P_sf"/>
</dbReference>
<dbReference type="PRINTS" id="PR00344">
    <property type="entry name" value="BCTRLSENSOR"/>
</dbReference>
<keyword evidence="12" id="KW-1185">Reference proteome</keyword>
<keyword evidence="3" id="KW-0597">Phosphoprotein</keyword>
<feature type="transmembrane region" description="Helical" evidence="9">
    <location>
        <begin position="166"/>
        <end position="187"/>
    </location>
</feature>
<dbReference type="RefSeq" id="WP_157334662.1">
    <property type="nucleotide sequence ID" value="NZ_RHLK01000003.1"/>
</dbReference>
<evidence type="ECO:0000256" key="6">
    <source>
        <dbReference type="ARBA" id="ARBA00022777"/>
    </source>
</evidence>
<keyword evidence="6 11" id="KW-0418">Kinase</keyword>
<dbReference type="Gene3D" id="3.30.565.10">
    <property type="entry name" value="Histidine kinase-like ATPase, C-terminal domain"/>
    <property type="match status" value="1"/>
</dbReference>
<protein>
    <recommendedName>
        <fullName evidence="2">histidine kinase</fullName>
        <ecNumber evidence="2">2.7.13.3</ecNumber>
    </recommendedName>
</protein>
<evidence type="ECO:0000256" key="7">
    <source>
        <dbReference type="ARBA" id="ARBA00022840"/>
    </source>
</evidence>
<evidence type="ECO:0000256" key="2">
    <source>
        <dbReference type="ARBA" id="ARBA00012438"/>
    </source>
</evidence>
<feature type="transmembrane region" description="Helical" evidence="9">
    <location>
        <begin position="12"/>
        <end position="28"/>
    </location>
</feature>
<keyword evidence="9" id="KW-0472">Membrane</keyword>
<evidence type="ECO:0000256" key="5">
    <source>
        <dbReference type="ARBA" id="ARBA00022741"/>
    </source>
</evidence>
<dbReference type="AlphaFoldDB" id="A0A7X3FH77"/>
<evidence type="ECO:0000256" key="9">
    <source>
        <dbReference type="SAM" id="Phobius"/>
    </source>
</evidence>
<dbReference type="EMBL" id="RHLK01000003">
    <property type="protein sequence ID" value="MVO99605.1"/>
    <property type="molecule type" value="Genomic_DNA"/>
</dbReference>
<dbReference type="Gene3D" id="1.10.287.130">
    <property type="match status" value="1"/>
</dbReference>
<evidence type="ECO:0000256" key="3">
    <source>
        <dbReference type="ARBA" id="ARBA00022553"/>
    </source>
</evidence>
<gene>
    <name evidence="11" type="ORF">EDM21_08690</name>
</gene>
<dbReference type="SMART" id="SM00388">
    <property type="entry name" value="HisKA"/>
    <property type="match status" value="1"/>
</dbReference>
<evidence type="ECO:0000256" key="4">
    <source>
        <dbReference type="ARBA" id="ARBA00022679"/>
    </source>
</evidence>
<dbReference type="GO" id="GO:0005524">
    <property type="term" value="F:ATP binding"/>
    <property type="evidence" value="ECO:0007669"/>
    <property type="project" value="UniProtKB-KW"/>
</dbReference>
<dbReference type="SMART" id="SM00387">
    <property type="entry name" value="HATPase_c"/>
    <property type="match status" value="1"/>
</dbReference>
<comment type="catalytic activity">
    <reaction evidence="1">
        <text>ATP + protein L-histidine = ADP + protein N-phospho-L-histidine.</text>
        <dbReference type="EC" id="2.7.13.3"/>
    </reaction>
</comment>
<dbReference type="Pfam" id="PF00512">
    <property type="entry name" value="HisKA"/>
    <property type="match status" value="1"/>
</dbReference>
<dbReference type="GO" id="GO:0000155">
    <property type="term" value="F:phosphorelay sensor kinase activity"/>
    <property type="evidence" value="ECO:0007669"/>
    <property type="project" value="InterPro"/>
</dbReference>
<dbReference type="OrthoDB" id="9815750at2"/>
<dbReference type="SUPFAM" id="SSF55874">
    <property type="entry name" value="ATPase domain of HSP90 chaperone/DNA topoisomerase II/histidine kinase"/>
    <property type="match status" value="1"/>
</dbReference>
<dbReference type="InterPro" id="IPR004358">
    <property type="entry name" value="Sig_transdc_His_kin-like_C"/>
</dbReference>
<evidence type="ECO:0000313" key="11">
    <source>
        <dbReference type="EMBL" id="MVO99605.1"/>
    </source>
</evidence>
<feature type="transmembrane region" description="Helical" evidence="9">
    <location>
        <begin position="40"/>
        <end position="58"/>
    </location>
</feature>
<reference evidence="11 12" key="1">
    <citation type="journal article" date="2019" name="Microorganisms">
        <title>Paenibacillus lutrae sp. nov., A Chitinolytic Species Isolated from A River Otter in Castril Natural Park, Granada, Spain.</title>
        <authorList>
            <person name="Rodriguez M."/>
            <person name="Reina J.C."/>
            <person name="Bejar V."/>
            <person name="Llamas I."/>
        </authorList>
    </citation>
    <scope>NUCLEOTIDE SEQUENCE [LARGE SCALE GENOMIC DNA]</scope>
    <source>
        <strain evidence="11 12">N10</strain>
    </source>
</reference>
<keyword evidence="9" id="KW-1133">Transmembrane helix</keyword>
<keyword evidence="8" id="KW-0902">Two-component regulatory system</keyword>
<keyword evidence="7" id="KW-0067">ATP-binding</keyword>
<feature type="transmembrane region" description="Helical" evidence="9">
    <location>
        <begin position="64"/>
        <end position="95"/>
    </location>
</feature>
<keyword evidence="5" id="KW-0547">Nucleotide-binding</keyword>
<evidence type="ECO:0000313" key="12">
    <source>
        <dbReference type="Proteomes" id="UP000490800"/>
    </source>
</evidence>
<keyword evidence="4" id="KW-0808">Transferase</keyword>
<name>A0A7X3FH77_9BACL</name>
<dbReference type="Proteomes" id="UP000490800">
    <property type="component" value="Unassembled WGS sequence"/>
</dbReference>
<dbReference type="InterPro" id="IPR003661">
    <property type="entry name" value="HisK_dim/P_dom"/>
</dbReference>
<evidence type="ECO:0000256" key="1">
    <source>
        <dbReference type="ARBA" id="ARBA00000085"/>
    </source>
</evidence>
<dbReference type="PROSITE" id="PS50109">
    <property type="entry name" value="HIS_KIN"/>
    <property type="match status" value="1"/>
</dbReference>
<feature type="transmembrane region" description="Helical" evidence="9">
    <location>
        <begin position="133"/>
        <end position="154"/>
    </location>
</feature>
<dbReference type="EC" id="2.7.13.3" evidence="2"/>
<feature type="domain" description="Histidine kinase" evidence="10">
    <location>
        <begin position="216"/>
        <end position="422"/>
    </location>
</feature>
<evidence type="ECO:0000256" key="8">
    <source>
        <dbReference type="ARBA" id="ARBA00023012"/>
    </source>
</evidence>
<dbReference type="InterPro" id="IPR003594">
    <property type="entry name" value="HATPase_dom"/>
</dbReference>
<comment type="caution">
    <text evidence="11">The sequence shown here is derived from an EMBL/GenBank/DDBJ whole genome shotgun (WGS) entry which is preliminary data.</text>
</comment>